<gene>
    <name evidence="1" type="ORF">LCGC14_2931650</name>
</gene>
<protein>
    <recommendedName>
        <fullName evidence="2">Terminase small subunit</fullName>
    </recommendedName>
</protein>
<proteinExistence type="predicted"/>
<accession>A0A0F8ZTD7</accession>
<dbReference type="Gene3D" id="1.10.10.1400">
    <property type="entry name" value="Terminase, small subunit, N-terminal DNA-binding domain, HTH motif"/>
    <property type="match status" value="1"/>
</dbReference>
<evidence type="ECO:0008006" key="2">
    <source>
        <dbReference type="Google" id="ProtNLM"/>
    </source>
</evidence>
<organism evidence="1">
    <name type="scientific">marine sediment metagenome</name>
    <dbReference type="NCBI Taxonomy" id="412755"/>
    <lineage>
        <taxon>unclassified sequences</taxon>
        <taxon>metagenomes</taxon>
        <taxon>ecological metagenomes</taxon>
    </lineage>
</organism>
<dbReference type="AlphaFoldDB" id="A0A0F8ZTD7"/>
<dbReference type="GO" id="GO:0051276">
    <property type="term" value="P:chromosome organization"/>
    <property type="evidence" value="ECO:0007669"/>
    <property type="project" value="InterPro"/>
</dbReference>
<evidence type="ECO:0000313" key="1">
    <source>
        <dbReference type="EMBL" id="KKK69674.1"/>
    </source>
</evidence>
<dbReference type="InterPro" id="IPR005335">
    <property type="entry name" value="Terminase_ssu"/>
</dbReference>
<comment type="caution">
    <text evidence="1">The sequence shown here is derived from an EMBL/GenBank/DDBJ whole genome shotgun (WGS) entry which is preliminary data.</text>
</comment>
<name>A0A0F8ZTD7_9ZZZZ</name>
<feature type="non-terminal residue" evidence="1">
    <location>
        <position position="46"/>
    </location>
</feature>
<dbReference type="InterPro" id="IPR038713">
    <property type="entry name" value="Terminase_Gp1_N_sf"/>
</dbReference>
<dbReference type="EMBL" id="LAZR01058538">
    <property type="protein sequence ID" value="KKK69674.1"/>
    <property type="molecule type" value="Genomic_DNA"/>
</dbReference>
<reference evidence="1" key="1">
    <citation type="journal article" date="2015" name="Nature">
        <title>Complex archaea that bridge the gap between prokaryotes and eukaryotes.</title>
        <authorList>
            <person name="Spang A."/>
            <person name="Saw J.H."/>
            <person name="Jorgensen S.L."/>
            <person name="Zaremba-Niedzwiedzka K."/>
            <person name="Martijn J."/>
            <person name="Lind A.E."/>
            <person name="van Eijk R."/>
            <person name="Schleper C."/>
            <person name="Guy L."/>
            <person name="Ettema T.J."/>
        </authorList>
    </citation>
    <scope>NUCLEOTIDE SEQUENCE</scope>
</reference>
<dbReference type="Pfam" id="PF03592">
    <property type="entry name" value="Terminase_2"/>
    <property type="match status" value="1"/>
</dbReference>
<sequence length="46" mass="4957">MKGLTQKQETFVLNYFQTGHATNSALTAGYSPKTAQVIAAENLSKP</sequence>